<evidence type="ECO:0000259" key="8">
    <source>
        <dbReference type="SMART" id="SM00906"/>
    </source>
</evidence>
<dbReference type="SUPFAM" id="SSF53756">
    <property type="entry name" value="UDP-Glycosyltransferase/glycogen phosphorylase"/>
    <property type="match status" value="1"/>
</dbReference>
<evidence type="ECO:0000256" key="6">
    <source>
        <dbReference type="ARBA" id="ARBA00023242"/>
    </source>
</evidence>
<dbReference type="GO" id="GO:0006351">
    <property type="term" value="P:DNA-templated transcription"/>
    <property type="evidence" value="ECO:0007669"/>
    <property type="project" value="InterPro"/>
</dbReference>
<dbReference type="OrthoDB" id="3362851at2759"/>
<dbReference type="InterPro" id="IPR052078">
    <property type="entry name" value="Trehalose_Metab_GTase"/>
</dbReference>
<proteinExistence type="inferred from homology"/>
<evidence type="ECO:0000313" key="9">
    <source>
        <dbReference type="EMBL" id="KAF4336983.1"/>
    </source>
</evidence>
<name>A0A9P5AEX4_9HYPO</name>
<protein>
    <submittedName>
        <fullName evidence="9">Trehalose phosphorylase</fullName>
    </submittedName>
</protein>
<evidence type="ECO:0000313" key="10">
    <source>
        <dbReference type="Proteomes" id="UP000730481"/>
    </source>
</evidence>
<dbReference type="GO" id="GO:0006006">
    <property type="term" value="P:glucose metabolic process"/>
    <property type="evidence" value="ECO:0007669"/>
    <property type="project" value="UniProtKB-KW"/>
</dbReference>
<evidence type="ECO:0000256" key="1">
    <source>
        <dbReference type="ARBA" id="ARBA00009481"/>
    </source>
</evidence>
<dbReference type="Pfam" id="PF04082">
    <property type="entry name" value="Fungal_trans"/>
    <property type="match status" value="1"/>
</dbReference>
<dbReference type="GO" id="GO:0008270">
    <property type="term" value="F:zinc ion binding"/>
    <property type="evidence" value="ECO:0007669"/>
    <property type="project" value="InterPro"/>
</dbReference>
<dbReference type="InterPro" id="IPR049438">
    <property type="entry name" value="TreT_GT1"/>
</dbReference>
<dbReference type="Pfam" id="PF21269">
    <property type="entry name" value="TreT_GT1"/>
    <property type="match status" value="1"/>
</dbReference>
<dbReference type="SMART" id="SM00906">
    <property type="entry name" value="Fungal_trans"/>
    <property type="match status" value="1"/>
</dbReference>
<dbReference type="GO" id="GO:0003677">
    <property type="term" value="F:DNA binding"/>
    <property type="evidence" value="ECO:0007669"/>
    <property type="project" value="InterPro"/>
</dbReference>
<dbReference type="PANTHER" id="PTHR47779">
    <property type="entry name" value="SYNTHASE (CCG-9), PUTATIVE (AFU_ORTHOLOGUE AFUA_3G12100)-RELATED"/>
    <property type="match status" value="1"/>
</dbReference>
<feature type="domain" description="Xylanolytic transcriptional activator regulatory" evidence="8">
    <location>
        <begin position="221"/>
        <end position="298"/>
    </location>
</feature>
<dbReference type="InterPro" id="IPR001296">
    <property type="entry name" value="Glyco_trans_1"/>
</dbReference>
<dbReference type="GO" id="GO:0016757">
    <property type="term" value="F:glycosyltransferase activity"/>
    <property type="evidence" value="ECO:0007669"/>
    <property type="project" value="UniProtKB-KW"/>
</dbReference>
<keyword evidence="10" id="KW-1185">Reference proteome</keyword>
<reference evidence="9" key="1">
    <citation type="journal article" date="2017" name="Mycologia">
        <title>Fusarium algeriense, sp. nov., a novel toxigenic crown rot pathogen of durum wheat from Algeria is nested in the Fusarium burgessii species complex.</title>
        <authorList>
            <person name="Laraba I."/>
            <person name="Keddad A."/>
            <person name="Boureghda H."/>
            <person name="Abdallah N."/>
            <person name="Vaughan M.M."/>
            <person name="Proctor R.H."/>
            <person name="Busman M."/>
            <person name="O'Donnell K."/>
        </authorList>
    </citation>
    <scope>NUCLEOTIDE SEQUENCE</scope>
    <source>
        <strain evidence="9">NRRL 25174</strain>
    </source>
</reference>
<comment type="subunit">
    <text evidence="2">Homodimer.</text>
</comment>
<keyword evidence="4" id="KW-0328">Glycosyltransferase</keyword>
<evidence type="ECO:0000256" key="7">
    <source>
        <dbReference type="ARBA" id="ARBA00023277"/>
    </source>
</evidence>
<dbReference type="Gene3D" id="3.40.50.2000">
    <property type="entry name" value="Glycogen Phosphorylase B"/>
    <property type="match status" value="2"/>
</dbReference>
<evidence type="ECO:0000256" key="4">
    <source>
        <dbReference type="ARBA" id="ARBA00022676"/>
    </source>
</evidence>
<keyword evidence="3" id="KW-0313">Glucose metabolism</keyword>
<keyword evidence="7" id="KW-0119">Carbohydrate metabolism</keyword>
<dbReference type="AlphaFoldDB" id="A0A9P5AEX4"/>
<keyword evidence="6" id="KW-0539">Nucleus</keyword>
<comment type="caution">
    <text evidence="9">The sequence shown here is derived from an EMBL/GenBank/DDBJ whole genome shotgun (WGS) entry which is preliminary data.</text>
</comment>
<sequence>MADYAIPVSPASKCRLTSVHCFVLRSQHANLAGTAGLFALGAGFCHPIPAMKWWVQLLEHMFGCIDAAENSIRGAIGVNFHTPTSWASSLPSTGGQSTPNWPLRTRVCDLCISDGRSARLNNFFYHIHPSIPLFREDKFFRQFESGAVTKDLLLVILALTVKVLGQRQLCGGLRLEERLRHLREKNALDLGTSRPRWSLDDFRKACLLAYYEFHEHSGEKAWLKIGHLTRKAYYCGLHQLDKRDRCDENDDDDDTDEWRYVWWYIFCLDSYSNITASSPFVVHVESIRTSLTTNPGRERVRKPLIFLPDQPEMLWQTAEAIASHGYNVNSNLHIVTTAIQREATTLYRLLWQNSCDRLRDRLAALDNHLAEILLALPPQYLNIARDALHEESHRAYHTRLICVLHLHISRLIICIPLHSEESEEKRKIMWYKTLEHCQDIVAVVRQWDNQHSPSVDPAVYFIIYTALIVLHLHYTNDESALTTPPIACETFQRRPSAHQIRQLKSDLGEYTWDGTPYHVIYVGIALSYHFTNRRVTLAVAVRDNSYMLDYAQHDISSGNLHPDWAAITDHIIVTARGYQHDHAEKFVGLSWTPYPSSFGRQRRRFFVPSHAPAPEIGSRGVVEVDAAFHIKLTRLLDYQKAVGSARLRRAYLMLYTGVPKPKPGVFRTTKNKHNILQGVSPPRFHPIDGGADIIIIDGPQLPFWIPMIKKRTPDRPVIYRSHIQIRSDLVATPGTPQAEAWELLWESIKQMDLFISHSLDGLTKPMSEWGIFYYGRIFNSQCREQYMPTVQFPEGILDVLASYKKFPNLLRHSLPDWRPPKLLICGHGSVDDPDGTIVYDTALEYVDHHLNHIKHLTCIVRIGPSDQMLNALLSEAKIVLQVSTRENFEIKVSEALYKGKPVIATLAGGILLQIQHGKNGILVDVSDTDAVADHLFQLWTDQKLYDRISEFVSTNVSDEVGTVGNLLSWLYLASELSKGRKVQPNERWINDMAREEANEPYQPMENRLKRTLHTAEVK</sequence>
<evidence type="ECO:0000256" key="3">
    <source>
        <dbReference type="ARBA" id="ARBA00022526"/>
    </source>
</evidence>
<reference evidence="9" key="2">
    <citation type="submission" date="2020-02" db="EMBL/GenBank/DDBJ databases">
        <title>Identification and distribution of gene clusters putatively required for synthesis of sphingolipid metabolism inhibitors in phylogenetically diverse species of the filamentous fungus Fusarium.</title>
        <authorList>
            <person name="Kim H.-S."/>
            <person name="Busman M."/>
            <person name="Brown D.W."/>
            <person name="Divon H."/>
            <person name="Uhlig S."/>
            <person name="Proctor R.H."/>
        </authorList>
    </citation>
    <scope>NUCLEOTIDE SEQUENCE</scope>
    <source>
        <strain evidence="9">NRRL 25174</strain>
    </source>
</reference>
<accession>A0A9P5AEX4</accession>
<comment type="similarity">
    <text evidence="1">Belongs to the glycosyltransferase group 1 family. Glycosyltransferase 4 subfamily.</text>
</comment>
<evidence type="ECO:0000256" key="5">
    <source>
        <dbReference type="ARBA" id="ARBA00022679"/>
    </source>
</evidence>
<dbReference type="CDD" id="cd12148">
    <property type="entry name" value="fungal_TF_MHR"/>
    <property type="match status" value="1"/>
</dbReference>
<organism evidence="9 10">
    <name type="scientific">Fusarium beomiforme</name>
    <dbReference type="NCBI Taxonomy" id="44412"/>
    <lineage>
        <taxon>Eukaryota</taxon>
        <taxon>Fungi</taxon>
        <taxon>Dikarya</taxon>
        <taxon>Ascomycota</taxon>
        <taxon>Pezizomycotina</taxon>
        <taxon>Sordariomycetes</taxon>
        <taxon>Hypocreomycetidae</taxon>
        <taxon>Hypocreales</taxon>
        <taxon>Nectriaceae</taxon>
        <taxon>Fusarium</taxon>
        <taxon>Fusarium burgessii species complex</taxon>
    </lineage>
</organism>
<dbReference type="InterPro" id="IPR007219">
    <property type="entry name" value="XnlR_reg_dom"/>
</dbReference>
<dbReference type="Pfam" id="PF00534">
    <property type="entry name" value="Glycos_transf_1"/>
    <property type="match status" value="1"/>
</dbReference>
<gene>
    <name evidence="9" type="ORF">FBEOM_9144</name>
</gene>
<evidence type="ECO:0000256" key="2">
    <source>
        <dbReference type="ARBA" id="ARBA00011738"/>
    </source>
</evidence>
<dbReference type="Proteomes" id="UP000730481">
    <property type="component" value="Unassembled WGS sequence"/>
</dbReference>
<dbReference type="PANTHER" id="PTHR47779:SF1">
    <property type="entry name" value="SYNTHASE (CCG-9), PUTATIVE (AFU_ORTHOLOGUE AFUA_3G12100)-RELATED"/>
    <property type="match status" value="1"/>
</dbReference>
<keyword evidence="5" id="KW-0808">Transferase</keyword>
<dbReference type="EMBL" id="PVQB02000450">
    <property type="protein sequence ID" value="KAF4336983.1"/>
    <property type="molecule type" value="Genomic_DNA"/>
</dbReference>